<dbReference type="SUPFAM" id="SSF88659">
    <property type="entry name" value="Sigma3 and sigma4 domains of RNA polymerase sigma factors"/>
    <property type="match status" value="1"/>
</dbReference>
<keyword evidence="5" id="KW-0804">Transcription</keyword>
<gene>
    <name evidence="9" type="ORF">SAMN04489860_0496</name>
</gene>
<feature type="region of interest" description="Disordered" evidence="6">
    <location>
        <begin position="1"/>
        <end position="23"/>
    </location>
</feature>
<dbReference type="RefSeq" id="WP_083371454.1">
    <property type="nucleotide sequence ID" value="NZ_LT629776.1"/>
</dbReference>
<accession>A0A1H1NCF0</accession>
<dbReference type="Pfam" id="PF13490">
    <property type="entry name" value="zf-HC2"/>
    <property type="match status" value="1"/>
</dbReference>
<dbReference type="InterPro" id="IPR036388">
    <property type="entry name" value="WH-like_DNA-bd_sf"/>
</dbReference>
<feature type="domain" description="RNA polymerase sigma-70 region 2" evidence="7">
    <location>
        <begin position="39"/>
        <end position="98"/>
    </location>
</feature>
<dbReference type="Pfam" id="PF04542">
    <property type="entry name" value="Sigma70_r2"/>
    <property type="match status" value="1"/>
</dbReference>
<dbReference type="Proteomes" id="UP000185663">
    <property type="component" value="Chromosome I"/>
</dbReference>
<dbReference type="InterPro" id="IPR041916">
    <property type="entry name" value="Anti_sigma_zinc_sf"/>
</dbReference>
<dbReference type="GO" id="GO:0016987">
    <property type="term" value="F:sigma factor activity"/>
    <property type="evidence" value="ECO:0007669"/>
    <property type="project" value="UniProtKB-KW"/>
</dbReference>
<evidence type="ECO:0000256" key="4">
    <source>
        <dbReference type="ARBA" id="ARBA00023125"/>
    </source>
</evidence>
<dbReference type="STRING" id="545619.SAMN04489860_0496"/>
<feature type="compositionally biased region" description="Low complexity" evidence="6">
    <location>
        <begin position="434"/>
        <end position="460"/>
    </location>
</feature>
<keyword evidence="10" id="KW-1185">Reference proteome</keyword>
<dbReference type="NCBIfam" id="TIGR02937">
    <property type="entry name" value="sigma70-ECF"/>
    <property type="match status" value="1"/>
</dbReference>
<dbReference type="eggNOG" id="COG1595">
    <property type="taxonomic scope" value="Bacteria"/>
</dbReference>
<evidence type="ECO:0000256" key="3">
    <source>
        <dbReference type="ARBA" id="ARBA00023082"/>
    </source>
</evidence>
<dbReference type="SUPFAM" id="SSF88946">
    <property type="entry name" value="Sigma2 domain of RNA polymerase sigma factors"/>
    <property type="match status" value="1"/>
</dbReference>
<dbReference type="EMBL" id="LT629776">
    <property type="protein sequence ID" value="SDR96711.1"/>
    <property type="molecule type" value="Genomic_DNA"/>
</dbReference>
<dbReference type="GO" id="GO:0006352">
    <property type="term" value="P:DNA-templated transcription initiation"/>
    <property type="evidence" value="ECO:0007669"/>
    <property type="project" value="InterPro"/>
</dbReference>
<comment type="similarity">
    <text evidence="1">Belongs to the sigma-70 factor family. ECF subfamily.</text>
</comment>
<dbReference type="AlphaFoldDB" id="A0A1H1NCF0"/>
<reference evidence="9 10" key="1">
    <citation type="submission" date="2016-10" db="EMBL/GenBank/DDBJ databases">
        <authorList>
            <person name="de Groot N.N."/>
        </authorList>
    </citation>
    <scope>NUCLEOTIDE SEQUENCE [LARGE SCALE GENOMIC DNA]</scope>
    <source>
        <strain evidence="9 10">DSM 22126</strain>
    </source>
</reference>
<proteinExistence type="inferred from homology"/>
<organism evidence="9 10">
    <name type="scientific">Paraoerskovia marina</name>
    <dbReference type="NCBI Taxonomy" id="545619"/>
    <lineage>
        <taxon>Bacteria</taxon>
        <taxon>Bacillati</taxon>
        <taxon>Actinomycetota</taxon>
        <taxon>Actinomycetes</taxon>
        <taxon>Micrococcales</taxon>
        <taxon>Cellulomonadaceae</taxon>
        <taxon>Paraoerskovia</taxon>
    </lineage>
</organism>
<evidence type="ECO:0000259" key="7">
    <source>
        <dbReference type="Pfam" id="PF04542"/>
    </source>
</evidence>
<evidence type="ECO:0000256" key="1">
    <source>
        <dbReference type="ARBA" id="ARBA00010641"/>
    </source>
</evidence>
<dbReference type="InterPro" id="IPR014284">
    <property type="entry name" value="RNA_pol_sigma-70_dom"/>
</dbReference>
<evidence type="ECO:0000256" key="6">
    <source>
        <dbReference type="SAM" id="MobiDB-lite"/>
    </source>
</evidence>
<evidence type="ECO:0000256" key="5">
    <source>
        <dbReference type="ARBA" id="ARBA00023163"/>
    </source>
</evidence>
<keyword evidence="3" id="KW-0731">Sigma factor</keyword>
<feature type="compositionally biased region" description="Acidic residues" evidence="6">
    <location>
        <begin position="394"/>
        <end position="408"/>
    </location>
</feature>
<dbReference type="PANTHER" id="PTHR43133:SF8">
    <property type="entry name" value="RNA POLYMERASE SIGMA FACTOR HI_1459-RELATED"/>
    <property type="match status" value="1"/>
</dbReference>
<evidence type="ECO:0000259" key="8">
    <source>
        <dbReference type="Pfam" id="PF13490"/>
    </source>
</evidence>
<sequence length="565" mass="59196">MPTTVQGSQHHADTPEAPETDIELIDRTRSGDPEAYAELWERHHDAVRGAARRITRAFDPDDLTQEAFSRTFAALQDGRGPRTTFRPYLYATVRNLAASWSSSDSVSVDPEQFDAVGPTQEFESELVDRTVTARAFRTLPDEWRSVLWYVDVEGMSATEVAPILGSTPNAVAALTYRAREGLRRAWIDTHAESTSGDPECVWTVSHLSAYVRDGLSRRKRNRVEDHLTHCTACSILAEQLDEVASSLRAILVPLVLGPAVMIGGESVGPAAILPAQASGVTPEQARTAAEAGRNGWHHPFTTHPKAAWGLTASIVAVAVTSLALTTLGGDAAPEASASPLADPPTTSEPSDRPTDDLEPGPTSAPEEKSTEDGSSDGEGTDAGSDAPAGATAEPEVEDPADEAAEESGADAVRRAQDADDAPTSASEDDPEPPVVESSASPDASTPAPETATEPDAADPTVEPDPAPAPAPDVAAPELLHPDPGAKVALRDVDGSGTADDLLVWIAGDPDRVVAISIDGGAEKQLVVTEDAVPYFLRSVSAGGHTLTARYLDGSGSVSVSFTAVP</sequence>
<dbReference type="Gene3D" id="1.10.10.10">
    <property type="entry name" value="Winged helix-like DNA-binding domain superfamily/Winged helix DNA-binding domain"/>
    <property type="match status" value="1"/>
</dbReference>
<dbReference type="InterPro" id="IPR039425">
    <property type="entry name" value="RNA_pol_sigma-70-like"/>
</dbReference>
<dbReference type="PANTHER" id="PTHR43133">
    <property type="entry name" value="RNA POLYMERASE ECF-TYPE SIGMA FACTO"/>
    <property type="match status" value="1"/>
</dbReference>
<dbReference type="Gene3D" id="1.10.10.1320">
    <property type="entry name" value="Anti-sigma factor, zinc-finger domain"/>
    <property type="match status" value="1"/>
</dbReference>
<dbReference type="InterPro" id="IPR007627">
    <property type="entry name" value="RNA_pol_sigma70_r2"/>
</dbReference>
<name>A0A1H1NCF0_9CELL</name>
<protein>
    <submittedName>
        <fullName evidence="9">RNA polymerase sigma factor, sigma-70 family</fullName>
    </submittedName>
</protein>
<dbReference type="InterPro" id="IPR027383">
    <property type="entry name" value="Znf_put"/>
</dbReference>
<evidence type="ECO:0000313" key="10">
    <source>
        <dbReference type="Proteomes" id="UP000185663"/>
    </source>
</evidence>
<dbReference type="Gene3D" id="1.10.1740.10">
    <property type="match status" value="1"/>
</dbReference>
<dbReference type="InterPro" id="IPR013325">
    <property type="entry name" value="RNA_pol_sigma_r2"/>
</dbReference>
<dbReference type="OrthoDB" id="4990598at2"/>
<keyword evidence="2" id="KW-0805">Transcription regulation</keyword>
<dbReference type="InterPro" id="IPR013324">
    <property type="entry name" value="RNA_pol_sigma_r3/r4-like"/>
</dbReference>
<feature type="domain" description="Putative zinc-finger" evidence="8">
    <location>
        <begin position="200"/>
        <end position="233"/>
    </location>
</feature>
<keyword evidence="4" id="KW-0238">DNA-binding</keyword>
<dbReference type="GO" id="GO:0003677">
    <property type="term" value="F:DNA binding"/>
    <property type="evidence" value="ECO:0007669"/>
    <property type="project" value="UniProtKB-KW"/>
</dbReference>
<evidence type="ECO:0000256" key="2">
    <source>
        <dbReference type="ARBA" id="ARBA00023015"/>
    </source>
</evidence>
<feature type="region of interest" description="Disordered" evidence="6">
    <location>
        <begin position="330"/>
        <end position="484"/>
    </location>
</feature>
<evidence type="ECO:0000313" key="9">
    <source>
        <dbReference type="EMBL" id="SDR96711.1"/>
    </source>
</evidence>